<dbReference type="GO" id="GO:0004521">
    <property type="term" value="F:RNA endonuclease activity"/>
    <property type="evidence" value="ECO:0007669"/>
    <property type="project" value="InterPro"/>
</dbReference>
<dbReference type="Pfam" id="PF03755">
    <property type="entry name" value="YicC-like_N"/>
    <property type="match status" value="1"/>
</dbReference>
<dbReference type="Proteomes" id="UP000611723">
    <property type="component" value="Unassembled WGS sequence"/>
</dbReference>
<evidence type="ECO:0000256" key="2">
    <source>
        <dbReference type="ARBA" id="ARBA00022722"/>
    </source>
</evidence>
<proteinExistence type="inferred from homology"/>
<dbReference type="GO" id="GO:0016787">
    <property type="term" value="F:hydrolase activity"/>
    <property type="evidence" value="ECO:0007669"/>
    <property type="project" value="UniProtKB-KW"/>
</dbReference>
<evidence type="ECO:0000256" key="3">
    <source>
        <dbReference type="ARBA" id="ARBA00022759"/>
    </source>
</evidence>
<protein>
    <submittedName>
        <fullName evidence="8">YicC family protein</fullName>
    </submittedName>
</protein>
<dbReference type="InterPro" id="IPR005229">
    <property type="entry name" value="YicC/YloC-like"/>
</dbReference>
<dbReference type="InterPro" id="IPR013527">
    <property type="entry name" value="YicC-like_N"/>
</dbReference>
<evidence type="ECO:0000259" key="7">
    <source>
        <dbReference type="Pfam" id="PF08340"/>
    </source>
</evidence>
<name>A0A934X2Q6_9BACT</name>
<evidence type="ECO:0000256" key="1">
    <source>
        <dbReference type="ARBA" id="ARBA00001968"/>
    </source>
</evidence>
<dbReference type="EMBL" id="JAEQBW010000017">
    <property type="protein sequence ID" value="MBK6267377.1"/>
    <property type="molecule type" value="Genomic_DNA"/>
</dbReference>
<dbReference type="InterPro" id="IPR013551">
    <property type="entry name" value="YicC-like_C"/>
</dbReference>
<dbReference type="AlphaFoldDB" id="A0A934X2Q6"/>
<keyword evidence="4" id="KW-0378">Hydrolase</keyword>
<feature type="domain" description="Endoribonuclease YicC-like N-terminal" evidence="6">
    <location>
        <begin position="2"/>
        <end position="154"/>
    </location>
</feature>
<reference evidence="8" key="1">
    <citation type="submission" date="2021-01" db="EMBL/GenBank/DDBJ databases">
        <title>Marivirga aurantiaca sp. nov., isolated from intertidal surface sediments.</title>
        <authorList>
            <person name="Zhang M."/>
        </authorList>
    </citation>
    <scope>NUCLEOTIDE SEQUENCE</scope>
    <source>
        <strain evidence="8">S37H4</strain>
    </source>
</reference>
<keyword evidence="2" id="KW-0540">Nuclease</keyword>
<comment type="similarity">
    <text evidence="5">Belongs to the YicC/YloC family.</text>
</comment>
<comment type="cofactor">
    <cofactor evidence="1">
        <name>a divalent metal cation</name>
        <dbReference type="ChEBI" id="CHEBI:60240"/>
    </cofactor>
</comment>
<organism evidence="8 9">
    <name type="scientific">Marivirga aurantiaca</name>
    <dbReference type="NCBI Taxonomy" id="2802615"/>
    <lineage>
        <taxon>Bacteria</taxon>
        <taxon>Pseudomonadati</taxon>
        <taxon>Bacteroidota</taxon>
        <taxon>Cytophagia</taxon>
        <taxon>Cytophagales</taxon>
        <taxon>Marivirgaceae</taxon>
        <taxon>Marivirga</taxon>
    </lineage>
</organism>
<evidence type="ECO:0000313" key="9">
    <source>
        <dbReference type="Proteomes" id="UP000611723"/>
    </source>
</evidence>
<dbReference type="PANTHER" id="PTHR30636">
    <property type="entry name" value="UPF0701 PROTEIN YICC"/>
    <property type="match status" value="1"/>
</dbReference>
<dbReference type="Pfam" id="PF08340">
    <property type="entry name" value="YicC-like_C"/>
    <property type="match status" value="1"/>
</dbReference>
<comment type="caution">
    <text evidence="8">The sequence shown here is derived from an EMBL/GenBank/DDBJ whole genome shotgun (WGS) entry which is preliminary data.</text>
</comment>
<evidence type="ECO:0000256" key="4">
    <source>
        <dbReference type="ARBA" id="ARBA00022801"/>
    </source>
</evidence>
<keyword evidence="3" id="KW-0255">Endonuclease</keyword>
<evidence type="ECO:0000259" key="6">
    <source>
        <dbReference type="Pfam" id="PF03755"/>
    </source>
</evidence>
<keyword evidence="9" id="KW-1185">Reference proteome</keyword>
<evidence type="ECO:0000256" key="5">
    <source>
        <dbReference type="ARBA" id="ARBA00035648"/>
    </source>
</evidence>
<gene>
    <name evidence="8" type="ORF">JKA74_20205</name>
</gene>
<accession>A0A934X2Q6</accession>
<evidence type="ECO:0000313" key="8">
    <source>
        <dbReference type="EMBL" id="MBK6267377.1"/>
    </source>
</evidence>
<dbReference type="PANTHER" id="PTHR30636:SF3">
    <property type="entry name" value="UPF0701 PROTEIN YICC"/>
    <property type="match status" value="1"/>
</dbReference>
<feature type="domain" description="Endoribonuclease YicC-like C-terminal" evidence="7">
    <location>
        <begin position="176"/>
        <end position="292"/>
    </location>
</feature>
<dbReference type="NCBIfam" id="TIGR00255">
    <property type="entry name" value="YicC/YloC family endoribonuclease"/>
    <property type="match status" value="1"/>
</dbReference>
<dbReference type="RefSeq" id="WP_201433062.1">
    <property type="nucleotide sequence ID" value="NZ_JAEQBW010000017.1"/>
</dbReference>
<sequence length="293" mass="33763">MIKSMTGFGNAEAQTNSIEIVVEIKTLNSKFLDLTLRLPKLLNHKEIEIRNIISNELVRGKLAVSIQINENNSATKALTINKELFENNFQNLSELEKSTNRKFTDILKMALESPDVMSYNEVNALSEESYEDVKETILKAIRECNHFRTEEGITVATILKDYIVQIEKALDVIISLEPRRLVKIKEKLKTNIIELTESVNFDKDRLEQELIYYSEKLDINEEIERLKIHLNYFQDTISSEATSHGKKLGFITQEMGREINTLGSKANDSDIQEKVIIMKEELEKIKEQILNIL</sequence>